<name>A0A6G1GED4_9PEZI</name>
<feature type="transmembrane region" description="Helical" evidence="5">
    <location>
        <begin position="104"/>
        <end position="122"/>
    </location>
</feature>
<dbReference type="GO" id="GO:0005886">
    <property type="term" value="C:plasma membrane"/>
    <property type="evidence" value="ECO:0007669"/>
    <property type="project" value="TreeGrafter"/>
</dbReference>
<sequence length="533" mass="57774">MSAFKRAFALPKEEIEKLTPPGTTVLIHREDQNREGGGHIVLVPDPSDDPADPLNWKWWSKVGLLICASFYAFVGNFTSASIASAFPLLATPAVFNPPVPMKRLSYLVAVNVLLLGAANLWNVPLANTFGRRPVVLFSLLLLTLSSMWAGLATSFGSLLAARAFMGVGASVSETLSPAAIGEVFFVHQRGRAMAVYTMSIALGPFLGGLSGSYIAFRYGISWLHWANVILSAICLALCFFLLPETLYVRKQRLSTVRTGDEREKSDARFEKTIEESISPPSYKTFTFAQSLKVGRYEGGLLSKLGGPWLSLRLPGVWLVMFWYAGLVGGIVTVTTISPQVMASPPYLWHDHIGLANVGGIVGTFVGAAYTYFVADRVLTGQVKHEAHGFAESESRLKTTLPGLFVATTGLWVFGFCADHPGGAKWVGMQFGLGMLAFGLIQTPSVGFNYASTLLNLIIDSYGKAASDCFVAVVGMRAIIAFSWTFFIGEWVAKAGTSVPFGVFGGLMGIFSLLVFVILIWGKRFRVATAQWVQ</sequence>
<dbReference type="Pfam" id="PF07690">
    <property type="entry name" value="MFS_1"/>
    <property type="match status" value="1"/>
</dbReference>
<organism evidence="7">
    <name type="scientific">Eremomyces bilateralis CBS 781.70</name>
    <dbReference type="NCBI Taxonomy" id="1392243"/>
    <lineage>
        <taxon>Eukaryota</taxon>
        <taxon>Fungi</taxon>
        <taxon>Dikarya</taxon>
        <taxon>Ascomycota</taxon>
        <taxon>Pezizomycotina</taxon>
        <taxon>Dothideomycetes</taxon>
        <taxon>Dothideomycetes incertae sedis</taxon>
        <taxon>Eremomycetales</taxon>
        <taxon>Eremomycetaceae</taxon>
        <taxon>Eremomyces</taxon>
    </lineage>
</organism>
<feature type="transmembrane region" description="Helical" evidence="5">
    <location>
        <begin position="395"/>
        <end position="414"/>
    </location>
</feature>
<dbReference type="EMBL" id="ML975150">
    <property type="protein sequence ID" value="KAF1816418.1"/>
    <property type="molecule type" value="Genomic_DNA"/>
</dbReference>
<dbReference type="PANTHER" id="PTHR23502:SF181">
    <property type="entry name" value="MAJOR FACILITATOR SUPERFAMILY (MFS) PROFILE DOMAIN-CONTAINING PROTEIN"/>
    <property type="match status" value="1"/>
</dbReference>
<protein>
    <submittedName>
        <fullName evidence="7 9">MFS general substrate transporter</fullName>
    </submittedName>
</protein>
<accession>A0A6G1GED4</accession>
<dbReference type="InterPro" id="IPR036259">
    <property type="entry name" value="MFS_trans_sf"/>
</dbReference>
<dbReference type="AlphaFoldDB" id="A0A6G1GED4"/>
<dbReference type="RefSeq" id="XP_033538049.1">
    <property type="nucleotide sequence ID" value="XM_033675921.1"/>
</dbReference>
<keyword evidence="3 5" id="KW-1133">Transmembrane helix</keyword>
<keyword evidence="2 5" id="KW-0812">Transmembrane</keyword>
<dbReference type="Gene3D" id="1.20.1250.20">
    <property type="entry name" value="MFS general substrate transporter like domains"/>
    <property type="match status" value="1"/>
</dbReference>
<evidence type="ECO:0000256" key="3">
    <source>
        <dbReference type="ARBA" id="ARBA00022989"/>
    </source>
</evidence>
<feature type="transmembrane region" description="Helical" evidence="5">
    <location>
        <begin position="316"/>
        <end position="340"/>
    </location>
</feature>
<feature type="transmembrane region" description="Helical" evidence="5">
    <location>
        <begin position="193"/>
        <end position="216"/>
    </location>
</feature>
<evidence type="ECO:0000256" key="1">
    <source>
        <dbReference type="ARBA" id="ARBA00004141"/>
    </source>
</evidence>
<reference evidence="9" key="2">
    <citation type="submission" date="2020-04" db="EMBL/GenBank/DDBJ databases">
        <authorList>
            <consortium name="NCBI Genome Project"/>
        </authorList>
    </citation>
    <scope>NUCLEOTIDE SEQUENCE</scope>
    <source>
        <strain evidence="9">CBS 781.70</strain>
    </source>
</reference>
<feature type="domain" description="Major facilitator superfamily (MFS) profile" evidence="6">
    <location>
        <begin position="64"/>
        <end position="533"/>
    </location>
</feature>
<evidence type="ECO:0000256" key="2">
    <source>
        <dbReference type="ARBA" id="ARBA00022692"/>
    </source>
</evidence>
<dbReference type="PROSITE" id="PS50850">
    <property type="entry name" value="MFS"/>
    <property type="match status" value="1"/>
</dbReference>
<evidence type="ECO:0000256" key="5">
    <source>
        <dbReference type="SAM" id="Phobius"/>
    </source>
</evidence>
<evidence type="ECO:0000313" key="7">
    <source>
        <dbReference type="EMBL" id="KAF1816418.1"/>
    </source>
</evidence>
<evidence type="ECO:0000313" key="8">
    <source>
        <dbReference type="Proteomes" id="UP000504638"/>
    </source>
</evidence>
<dbReference type="OrthoDB" id="2533084at2759"/>
<dbReference type="GeneID" id="54416491"/>
<feature type="transmembrane region" description="Helical" evidence="5">
    <location>
        <begin position="352"/>
        <end position="374"/>
    </location>
</feature>
<feature type="transmembrane region" description="Helical" evidence="5">
    <location>
        <begin position="163"/>
        <end position="186"/>
    </location>
</feature>
<reference evidence="7 9" key="1">
    <citation type="submission" date="2020-01" db="EMBL/GenBank/DDBJ databases">
        <authorList>
            <consortium name="DOE Joint Genome Institute"/>
            <person name="Haridas S."/>
            <person name="Albert R."/>
            <person name="Binder M."/>
            <person name="Bloem J."/>
            <person name="Labutti K."/>
            <person name="Salamov A."/>
            <person name="Andreopoulos B."/>
            <person name="Baker S.E."/>
            <person name="Barry K."/>
            <person name="Bills G."/>
            <person name="Bluhm B.H."/>
            <person name="Cannon C."/>
            <person name="Castanera R."/>
            <person name="Culley D.E."/>
            <person name="Daum C."/>
            <person name="Ezra D."/>
            <person name="Gonzalez J.B."/>
            <person name="Henrissat B."/>
            <person name="Kuo A."/>
            <person name="Liang C."/>
            <person name="Lipzen A."/>
            <person name="Lutzoni F."/>
            <person name="Magnuson J."/>
            <person name="Mondo S."/>
            <person name="Nolan M."/>
            <person name="Ohm R."/>
            <person name="Pangilinan J."/>
            <person name="Park H.-J."/>
            <person name="Ramirez L."/>
            <person name="Alfaro M."/>
            <person name="Sun H."/>
            <person name="Tritt A."/>
            <person name="Yoshinaga Y."/>
            <person name="Zwiers L.-H."/>
            <person name="Turgeon B.G."/>
            <person name="Goodwin S.B."/>
            <person name="Spatafora J.W."/>
            <person name="Crous P.W."/>
            <person name="Grigoriev I.V."/>
        </authorList>
    </citation>
    <scope>NUCLEOTIDE SEQUENCE</scope>
    <source>
        <strain evidence="7 9">CBS 781.70</strain>
    </source>
</reference>
<feature type="transmembrane region" description="Helical" evidence="5">
    <location>
        <begin position="468"/>
        <end position="488"/>
    </location>
</feature>
<proteinExistence type="predicted"/>
<reference evidence="9" key="3">
    <citation type="submission" date="2025-04" db="UniProtKB">
        <authorList>
            <consortium name="RefSeq"/>
        </authorList>
    </citation>
    <scope>IDENTIFICATION</scope>
    <source>
        <strain evidence="9">CBS 781.70</strain>
    </source>
</reference>
<comment type="subcellular location">
    <subcellularLocation>
        <location evidence="1">Membrane</location>
        <topology evidence="1">Multi-pass membrane protein</topology>
    </subcellularLocation>
</comment>
<dbReference type="PANTHER" id="PTHR23502">
    <property type="entry name" value="MAJOR FACILITATOR SUPERFAMILY"/>
    <property type="match status" value="1"/>
</dbReference>
<feature type="transmembrane region" description="Helical" evidence="5">
    <location>
        <begin position="62"/>
        <end position="84"/>
    </location>
</feature>
<feature type="transmembrane region" description="Helical" evidence="5">
    <location>
        <begin position="134"/>
        <end position="151"/>
    </location>
</feature>
<dbReference type="GO" id="GO:0022857">
    <property type="term" value="F:transmembrane transporter activity"/>
    <property type="evidence" value="ECO:0007669"/>
    <property type="project" value="InterPro"/>
</dbReference>
<dbReference type="InterPro" id="IPR020846">
    <property type="entry name" value="MFS_dom"/>
</dbReference>
<feature type="transmembrane region" description="Helical" evidence="5">
    <location>
        <begin position="500"/>
        <end position="520"/>
    </location>
</feature>
<feature type="transmembrane region" description="Helical" evidence="5">
    <location>
        <begin position="222"/>
        <end position="242"/>
    </location>
</feature>
<dbReference type="InterPro" id="IPR011701">
    <property type="entry name" value="MFS"/>
</dbReference>
<dbReference type="SUPFAM" id="SSF103473">
    <property type="entry name" value="MFS general substrate transporter"/>
    <property type="match status" value="1"/>
</dbReference>
<evidence type="ECO:0000256" key="4">
    <source>
        <dbReference type="ARBA" id="ARBA00023136"/>
    </source>
</evidence>
<keyword evidence="4 5" id="KW-0472">Membrane</keyword>
<feature type="transmembrane region" description="Helical" evidence="5">
    <location>
        <begin position="434"/>
        <end position="456"/>
    </location>
</feature>
<keyword evidence="8" id="KW-1185">Reference proteome</keyword>
<dbReference type="Proteomes" id="UP000504638">
    <property type="component" value="Unplaced"/>
</dbReference>
<evidence type="ECO:0000259" key="6">
    <source>
        <dbReference type="PROSITE" id="PS50850"/>
    </source>
</evidence>
<evidence type="ECO:0000313" key="9">
    <source>
        <dbReference type="RefSeq" id="XP_033538049.1"/>
    </source>
</evidence>
<gene>
    <name evidence="7 9" type="ORF">P152DRAFT_388322</name>
</gene>